<organism evidence="3 4">
    <name type="scientific">Ferrimicrobium acidiphilum DSM 19497</name>
    <dbReference type="NCBI Taxonomy" id="1121877"/>
    <lineage>
        <taxon>Bacteria</taxon>
        <taxon>Bacillati</taxon>
        <taxon>Actinomycetota</taxon>
        <taxon>Acidimicrobiia</taxon>
        <taxon>Acidimicrobiales</taxon>
        <taxon>Acidimicrobiaceae</taxon>
        <taxon>Ferrimicrobium</taxon>
    </lineage>
</organism>
<dbReference type="InterPro" id="IPR010095">
    <property type="entry name" value="Cas12f1-like_TNB"/>
</dbReference>
<dbReference type="RefSeq" id="WP_052564972.1">
    <property type="nucleotide sequence ID" value="NZ_JXUW01000001.1"/>
</dbReference>
<evidence type="ECO:0000313" key="3">
    <source>
        <dbReference type="EMBL" id="KJE78016.1"/>
    </source>
</evidence>
<protein>
    <submittedName>
        <fullName evidence="3">Putative transposase DNA-binding domain protein</fullName>
    </submittedName>
</protein>
<dbReference type="PATRIC" id="fig|1121877.4.peg.6"/>
<keyword evidence="4" id="KW-1185">Reference proteome</keyword>
<name>A0A0D8FXY6_9ACTN</name>
<keyword evidence="1 3" id="KW-0238">DNA-binding</keyword>
<dbReference type="EMBL" id="JXUW01000001">
    <property type="protein sequence ID" value="KJE78016.1"/>
    <property type="molecule type" value="Genomic_DNA"/>
</dbReference>
<evidence type="ECO:0000313" key="4">
    <source>
        <dbReference type="Proteomes" id="UP000032336"/>
    </source>
</evidence>
<dbReference type="STRING" id="1121877.FEAC_00050"/>
<dbReference type="Proteomes" id="UP000032336">
    <property type="component" value="Unassembled WGS sequence"/>
</dbReference>
<dbReference type="Pfam" id="PF07282">
    <property type="entry name" value="Cas12f1-like_TNB"/>
    <property type="match status" value="1"/>
</dbReference>
<evidence type="ECO:0000259" key="2">
    <source>
        <dbReference type="Pfam" id="PF07282"/>
    </source>
</evidence>
<dbReference type="AlphaFoldDB" id="A0A0D8FXY6"/>
<feature type="domain" description="Cas12f1-like TNB" evidence="2">
    <location>
        <begin position="397"/>
        <end position="463"/>
    </location>
</feature>
<comment type="caution">
    <text evidence="3">The sequence shown here is derived from an EMBL/GenBank/DDBJ whole genome shotgun (WGS) entry which is preliminary data.</text>
</comment>
<gene>
    <name evidence="3" type="ORF">FEAC_00050</name>
</gene>
<reference evidence="3 4" key="1">
    <citation type="submission" date="2015-01" db="EMBL/GenBank/DDBJ databases">
        <title>Draft genome of the acidophilic iron oxidizer Ferrimicrobium acidiphilum strain T23.</title>
        <authorList>
            <person name="Poehlein A."/>
            <person name="Eisen S."/>
            <person name="Schloemann M."/>
            <person name="Johnson B.D."/>
            <person name="Daniel R."/>
            <person name="Muehling M."/>
        </authorList>
    </citation>
    <scope>NUCLEOTIDE SEQUENCE [LARGE SCALE GENOMIC DNA]</scope>
    <source>
        <strain evidence="3 4">T23</strain>
    </source>
</reference>
<sequence>MKRTVRLATLPLNKGKYDELCSVIKRYTDAKRVFVAHLRQTSLWGLLDRSKSFRDYAKARGLYPTSINVHLIDQAAFDAVDTCIRHIESCFARADIKAKTWRRFTDKNERHYAYACLARYSAIGQIMGGGVPEIPTVAIPPDARAKIASYLHRVIRDALGSSWPTVVKSRSMSLDSSLYSVVDNETRTGKTRRYVKVISSTRNKRISLPLSGISQVSGNIRVVLDEEHKRAFVHVSYDVARQDRATGPAVALDWGITEVCTDSSGVHHGNEYGRALTSMTERRNKTGKARNRLHALSKRDAGSRRTKHIARNNLGTKKQQARLRRTKAQLQTISGATIKEVVYGDGNRTRAKKRVPQLPSQRPREIIIEDLSRLQGKARSKNISRLCSSWARNENQERITVHAYVGGSGIKTVNAAYSSQTCPDPGCGYVHHDNRHGDVFHCRNPYWDCNWQGDVDHVAAMNLLNRIKDRQISRFTPYREVKKILEERFLRRLESRGIPTDDAATAQRLRLQAYHDNPSWTWEVVNHRLALVLSLWIGQNTQRRLESEDKRGAYGCICISERVVNMWSDVPPSLPVGRRAMGLALNRWTG</sequence>
<dbReference type="GO" id="GO:0003677">
    <property type="term" value="F:DNA binding"/>
    <property type="evidence" value="ECO:0007669"/>
    <property type="project" value="UniProtKB-KW"/>
</dbReference>
<accession>A0A0D8FXY6</accession>
<dbReference type="GeneID" id="78371372"/>
<evidence type="ECO:0000256" key="1">
    <source>
        <dbReference type="ARBA" id="ARBA00023125"/>
    </source>
</evidence>
<proteinExistence type="predicted"/>